<name>A0AAE1Z6W5_SCHME</name>
<keyword evidence="4" id="KW-0964">Secreted</keyword>
<evidence type="ECO:0000256" key="4">
    <source>
        <dbReference type="ARBA" id="ARBA00022525"/>
    </source>
</evidence>
<dbReference type="PANTHER" id="PTHR10494:SF6">
    <property type="entry name" value="NOGGIN"/>
    <property type="match status" value="1"/>
</dbReference>
<protein>
    <recommendedName>
        <fullName evidence="9">Noggin</fullName>
    </recommendedName>
</protein>
<evidence type="ECO:0000313" key="7">
    <source>
        <dbReference type="EMBL" id="KAK4468706.1"/>
    </source>
</evidence>
<evidence type="ECO:0000256" key="2">
    <source>
        <dbReference type="ARBA" id="ARBA00007480"/>
    </source>
</evidence>
<comment type="similarity">
    <text evidence="2">Belongs to the noggin family.</text>
</comment>
<keyword evidence="3" id="KW-0217">Developmental protein</keyword>
<keyword evidence="8" id="KW-1185">Reference proteome</keyword>
<accession>A0AAE1Z6W5</accession>
<reference evidence="7" key="1">
    <citation type="submission" date="2022-04" db="EMBL/GenBank/DDBJ databases">
        <authorList>
            <person name="Xu L."/>
            <person name="Lv Z."/>
        </authorList>
    </citation>
    <scope>NUCLEOTIDE SEQUENCE</scope>
    <source>
        <strain evidence="7">LV_2022a</strain>
    </source>
</reference>
<reference evidence="7" key="2">
    <citation type="journal article" date="2023" name="Infect Dis Poverty">
        <title>Chromosome-scale genome of the human blood fluke Schistosoma mekongi and its implications for public health.</title>
        <authorList>
            <person name="Zhou M."/>
            <person name="Xu L."/>
            <person name="Xu D."/>
            <person name="Chen W."/>
            <person name="Khan J."/>
            <person name="Hu Y."/>
            <person name="Huang H."/>
            <person name="Wei H."/>
            <person name="Zhang Y."/>
            <person name="Chusongsang P."/>
            <person name="Tanasarnprasert K."/>
            <person name="Hu X."/>
            <person name="Limpanont Y."/>
            <person name="Lv Z."/>
        </authorList>
    </citation>
    <scope>NUCLEOTIDE SEQUENCE</scope>
    <source>
        <strain evidence="7">LV_2022a</strain>
    </source>
</reference>
<evidence type="ECO:0000256" key="5">
    <source>
        <dbReference type="ARBA" id="ARBA00022729"/>
    </source>
</evidence>
<dbReference type="EMBL" id="JALJAT010000006">
    <property type="protein sequence ID" value="KAK4468706.1"/>
    <property type="molecule type" value="Genomic_DNA"/>
</dbReference>
<evidence type="ECO:0000256" key="1">
    <source>
        <dbReference type="ARBA" id="ARBA00004613"/>
    </source>
</evidence>
<comment type="caution">
    <text evidence="7">The sequence shown here is derived from an EMBL/GenBank/DDBJ whole genome shotgun (WGS) entry which is preliminary data.</text>
</comment>
<dbReference type="GO" id="GO:0005615">
    <property type="term" value="C:extracellular space"/>
    <property type="evidence" value="ECO:0007669"/>
    <property type="project" value="TreeGrafter"/>
</dbReference>
<dbReference type="AlphaFoldDB" id="A0AAE1Z6W5"/>
<dbReference type="GO" id="GO:0009953">
    <property type="term" value="P:dorsal/ventral pattern formation"/>
    <property type="evidence" value="ECO:0007669"/>
    <property type="project" value="TreeGrafter"/>
</dbReference>
<evidence type="ECO:0000256" key="3">
    <source>
        <dbReference type="ARBA" id="ARBA00022473"/>
    </source>
</evidence>
<dbReference type="Proteomes" id="UP001292079">
    <property type="component" value="Unassembled WGS sequence"/>
</dbReference>
<gene>
    <name evidence="7" type="ORF">MN116_007886</name>
</gene>
<comment type="subcellular location">
    <subcellularLocation>
        <location evidence="1">Secreted</location>
    </subcellularLocation>
</comment>
<dbReference type="InterPro" id="IPR008717">
    <property type="entry name" value="Noggin"/>
</dbReference>
<sequence length="422" mass="50821">MNYICIQLILLLLFLHICINLPFIHSNRISSQPDYIINDFSDINIVNKHDQSLKTLNLSNYLWYLFQNRNINSHQSTKPFIYYTPNTNNELHNSTILKFNRSTIFNNQQSRHHYNHLQPLENINIFKQTKNNAFYIDNEMKLKLQKIKDTLHLNQLSIFTKKLLPLIPKERPFHNNVLLTFNDMMHLLGQHNFNNEFMSFTKPLEAIIFPNGRLLLLPTFIKHNKHTIDTMSSLHRNRRSHKFNAKIYQTMINIYDQYNGKHKNNKYDVTLNTILHNVMYRLKLIRNVKVEDQLNELVYYGIRQQQYKYKQMKKNRQLRRILRDFLNDYNNCPLYYIWYDLGIKFWPRWIKTSQCVNLANTSCSLPPGMYCHAKNTQDIIILRYICPEKWPLSKCNWYRIHLPIVTECSCQCTDKSMHTMYT</sequence>
<evidence type="ECO:0000313" key="8">
    <source>
        <dbReference type="Proteomes" id="UP001292079"/>
    </source>
</evidence>
<dbReference type="SUPFAM" id="SSF57501">
    <property type="entry name" value="Cystine-knot cytokines"/>
    <property type="match status" value="1"/>
</dbReference>
<feature type="signal peptide" evidence="6">
    <location>
        <begin position="1"/>
        <end position="20"/>
    </location>
</feature>
<feature type="chain" id="PRO_5041995659" description="Noggin" evidence="6">
    <location>
        <begin position="21"/>
        <end position="422"/>
    </location>
</feature>
<keyword evidence="5 6" id="KW-0732">Signal</keyword>
<proteinExistence type="inferred from homology"/>
<dbReference type="GO" id="GO:0045596">
    <property type="term" value="P:negative regulation of cell differentiation"/>
    <property type="evidence" value="ECO:0007669"/>
    <property type="project" value="InterPro"/>
</dbReference>
<dbReference type="PANTHER" id="PTHR10494">
    <property type="entry name" value="BONE MORPHOGENETIC PROTEIN INHIBITOR, NOGGIN"/>
    <property type="match status" value="1"/>
</dbReference>
<evidence type="ECO:0000256" key="6">
    <source>
        <dbReference type="SAM" id="SignalP"/>
    </source>
</evidence>
<dbReference type="Gene3D" id="2.10.90.10">
    <property type="entry name" value="Cystine-knot cytokines"/>
    <property type="match status" value="1"/>
</dbReference>
<organism evidence="7 8">
    <name type="scientific">Schistosoma mekongi</name>
    <name type="common">Parasitic worm</name>
    <dbReference type="NCBI Taxonomy" id="38744"/>
    <lineage>
        <taxon>Eukaryota</taxon>
        <taxon>Metazoa</taxon>
        <taxon>Spiralia</taxon>
        <taxon>Lophotrochozoa</taxon>
        <taxon>Platyhelminthes</taxon>
        <taxon>Trematoda</taxon>
        <taxon>Digenea</taxon>
        <taxon>Strigeidida</taxon>
        <taxon>Schistosomatoidea</taxon>
        <taxon>Schistosomatidae</taxon>
        <taxon>Schistosoma</taxon>
    </lineage>
</organism>
<dbReference type="Pfam" id="PF05806">
    <property type="entry name" value="Noggin"/>
    <property type="match status" value="1"/>
</dbReference>
<dbReference type="InterPro" id="IPR029034">
    <property type="entry name" value="Cystine-knot_cytokine"/>
</dbReference>
<evidence type="ECO:0008006" key="9">
    <source>
        <dbReference type="Google" id="ProtNLM"/>
    </source>
</evidence>
<dbReference type="GO" id="GO:0030514">
    <property type="term" value="P:negative regulation of BMP signaling pathway"/>
    <property type="evidence" value="ECO:0007669"/>
    <property type="project" value="InterPro"/>
</dbReference>